<evidence type="ECO:0000256" key="4">
    <source>
        <dbReference type="PROSITE-ProRule" id="PRU00282"/>
    </source>
</evidence>
<keyword evidence="5" id="KW-0813">Transport</keyword>
<keyword evidence="2 4" id="KW-0812">Transmembrane</keyword>
<evidence type="ECO:0000256" key="3">
    <source>
        <dbReference type="ARBA" id="ARBA00023136"/>
    </source>
</evidence>
<comment type="similarity">
    <text evidence="5">Belongs to the mitochondrial carrier (TC 2.A.29) family.</text>
</comment>
<protein>
    <recommendedName>
        <fullName evidence="8">Mitochondrial carrier protein</fullName>
    </recommendedName>
</protein>
<keyword evidence="7" id="KW-1185">Reference proteome</keyword>
<evidence type="ECO:0000256" key="1">
    <source>
        <dbReference type="ARBA" id="ARBA00004141"/>
    </source>
</evidence>
<gene>
    <name evidence="6" type="ORF">CTAYLR_009158</name>
</gene>
<dbReference type="AlphaFoldDB" id="A0AAD7UHT4"/>
<dbReference type="PANTHER" id="PTHR46181:SF3">
    <property type="entry name" value="MITOCHONDRIAL GLYCINE TRANSPORTER"/>
    <property type="match status" value="1"/>
</dbReference>
<feature type="repeat" description="Solcar" evidence="4">
    <location>
        <begin position="70"/>
        <end position="156"/>
    </location>
</feature>
<dbReference type="InterPro" id="IPR018108">
    <property type="entry name" value="MCP_transmembrane"/>
</dbReference>
<comment type="subcellular location">
    <subcellularLocation>
        <location evidence="1">Membrane</location>
        <topology evidence="1">Multi-pass membrane protein</topology>
    </subcellularLocation>
</comment>
<proteinExistence type="inferred from homology"/>
<organism evidence="6 7">
    <name type="scientific">Chrysophaeum taylorii</name>
    <dbReference type="NCBI Taxonomy" id="2483200"/>
    <lineage>
        <taxon>Eukaryota</taxon>
        <taxon>Sar</taxon>
        <taxon>Stramenopiles</taxon>
        <taxon>Ochrophyta</taxon>
        <taxon>Pelagophyceae</taxon>
        <taxon>Pelagomonadales</taxon>
        <taxon>Pelagomonadaceae</taxon>
        <taxon>Chrysophaeum</taxon>
    </lineage>
</organism>
<dbReference type="PANTHER" id="PTHR46181">
    <property type="entry name" value="MITOCHONDRIAL GLYCINE TRANSPORTER"/>
    <property type="match status" value="1"/>
</dbReference>
<evidence type="ECO:0000313" key="7">
    <source>
        <dbReference type="Proteomes" id="UP001230188"/>
    </source>
</evidence>
<dbReference type="GO" id="GO:0015187">
    <property type="term" value="F:glycine transmembrane transporter activity"/>
    <property type="evidence" value="ECO:0007669"/>
    <property type="project" value="TreeGrafter"/>
</dbReference>
<keyword evidence="3 4" id="KW-0472">Membrane</keyword>
<sequence>MVVTAVLNPYDRALFLSVCTKRRFLSPLNWTTPFHGVGQTIVSRSLSTGLYFPLEEVGRTVAHEAGLPDGSAACSIVAGNFAGAVNALLLSPLAAVKYRSWGDLSNPENKSVAQAAVATYERGGLRAFFTGFSATVARDMAFGAVFAWLRRELRRQFLHTDTRAGAFAADAVAAGCAAIVSSPFNYARNRQFAKQAADHHPVPTVLQSLAYFWIQFQARPTPYARLKYAQTRLMIGWGTLRVAGGMGLGQLVYAALCAAPVV</sequence>
<dbReference type="GO" id="GO:1904983">
    <property type="term" value="P:glycine import into mitochondrion"/>
    <property type="evidence" value="ECO:0007669"/>
    <property type="project" value="TreeGrafter"/>
</dbReference>
<dbReference type="GO" id="GO:0005739">
    <property type="term" value="C:mitochondrion"/>
    <property type="evidence" value="ECO:0007669"/>
    <property type="project" value="TreeGrafter"/>
</dbReference>
<dbReference type="InterPro" id="IPR023395">
    <property type="entry name" value="MCP_dom_sf"/>
</dbReference>
<dbReference type="Proteomes" id="UP001230188">
    <property type="component" value="Unassembled WGS sequence"/>
</dbReference>
<dbReference type="Gene3D" id="1.50.40.10">
    <property type="entry name" value="Mitochondrial carrier domain"/>
    <property type="match status" value="1"/>
</dbReference>
<dbReference type="GO" id="GO:0016020">
    <property type="term" value="C:membrane"/>
    <property type="evidence" value="ECO:0007669"/>
    <property type="project" value="UniProtKB-SubCell"/>
</dbReference>
<evidence type="ECO:0000313" key="6">
    <source>
        <dbReference type="EMBL" id="KAJ8607124.1"/>
    </source>
</evidence>
<reference evidence="6" key="1">
    <citation type="submission" date="2023-01" db="EMBL/GenBank/DDBJ databases">
        <title>Metagenome sequencing of chrysophaentin producing Chrysophaeum taylorii.</title>
        <authorList>
            <person name="Davison J."/>
            <person name="Bewley C."/>
        </authorList>
    </citation>
    <scope>NUCLEOTIDE SEQUENCE</scope>
    <source>
        <strain evidence="6">NIES-1699</strain>
    </source>
</reference>
<dbReference type="SUPFAM" id="SSF103506">
    <property type="entry name" value="Mitochondrial carrier"/>
    <property type="match status" value="1"/>
</dbReference>
<dbReference type="Pfam" id="PF00153">
    <property type="entry name" value="Mito_carr"/>
    <property type="match status" value="1"/>
</dbReference>
<evidence type="ECO:0000256" key="2">
    <source>
        <dbReference type="ARBA" id="ARBA00022692"/>
    </source>
</evidence>
<dbReference type="PROSITE" id="PS50920">
    <property type="entry name" value="SOLCAR"/>
    <property type="match status" value="1"/>
</dbReference>
<accession>A0AAD7UHT4</accession>
<comment type="caution">
    <text evidence="6">The sequence shown here is derived from an EMBL/GenBank/DDBJ whole genome shotgun (WGS) entry which is preliminary data.</text>
</comment>
<dbReference type="EMBL" id="JAQMWT010000232">
    <property type="protein sequence ID" value="KAJ8607124.1"/>
    <property type="molecule type" value="Genomic_DNA"/>
</dbReference>
<evidence type="ECO:0008006" key="8">
    <source>
        <dbReference type="Google" id="ProtNLM"/>
    </source>
</evidence>
<evidence type="ECO:0000256" key="5">
    <source>
        <dbReference type="RuleBase" id="RU000488"/>
    </source>
</evidence>
<name>A0AAD7UHT4_9STRA</name>